<reference evidence="1" key="1">
    <citation type="submission" date="2023-04" db="EMBL/GenBank/DDBJ databases">
        <title>Draft Genome sequencing of Naganishia species isolated from polar environments using Oxford Nanopore Technology.</title>
        <authorList>
            <person name="Leo P."/>
            <person name="Venkateswaran K."/>
        </authorList>
    </citation>
    <scope>NUCLEOTIDE SEQUENCE</scope>
    <source>
        <strain evidence="1">DBVPG 5303</strain>
    </source>
</reference>
<keyword evidence="2" id="KW-1185">Reference proteome</keyword>
<organism evidence="1 2">
    <name type="scientific">Naganishia onofrii</name>
    <dbReference type="NCBI Taxonomy" id="1851511"/>
    <lineage>
        <taxon>Eukaryota</taxon>
        <taxon>Fungi</taxon>
        <taxon>Dikarya</taxon>
        <taxon>Basidiomycota</taxon>
        <taxon>Agaricomycotina</taxon>
        <taxon>Tremellomycetes</taxon>
        <taxon>Filobasidiales</taxon>
        <taxon>Filobasidiaceae</taxon>
        <taxon>Naganishia</taxon>
    </lineage>
</organism>
<sequence length="237" mass="26465">MSHRGSFTHTSTMTTPAVLPRRWHESELVGVPKDEAAKEAAEQRQKGLVLTDYHPRPSFGTAGQPLTVLANFFQVRFAGRGKTIYHYDVDIKPISLRPRPDQGDRGPPKLPLLLTRKIIEKCAEEAPELADAVRQGAFDGRKNLFTPQKFPISDTEAKTIRIFIADDEPRPPRPGQEDNGPSGRRFDVTIKYASDIDLEAVIEFCRGKKQATQVEATMLTAIMAVNVLLRQDVSCPF</sequence>
<dbReference type="EMBL" id="JASBWV010000003">
    <property type="protein sequence ID" value="KAJ9127275.1"/>
    <property type="molecule type" value="Genomic_DNA"/>
</dbReference>
<evidence type="ECO:0000313" key="1">
    <source>
        <dbReference type="EMBL" id="KAJ9127275.1"/>
    </source>
</evidence>
<comment type="caution">
    <text evidence="1">The sequence shown here is derived from an EMBL/GenBank/DDBJ whole genome shotgun (WGS) entry which is preliminary data.</text>
</comment>
<accession>A0ACC2XVB1</accession>
<dbReference type="Proteomes" id="UP001234202">
    <property type="component" value="Unassembled WGS sequence"/>
</dbReference>
<name>A0ACC2XVB1_9TREE</name>
<proteinExistence type="predicted"/>
<evidence type="ECO:0000313" key="2">
    <source>
        <dbReference type="Proteomes" id="UP001234202"/>
    </source>
</evidence>
<gene>
    <name evidence="1" type="ORF">QFC24_001513</name>
</gene>
<protein>
    <submittedName>
        <fullName evidence="1">Uncharacterized protein</fullName>
    </submittedName>
</protein>